<keyword evidence="4 8" id="KW-0560">Oxidoreductase</keyword>
<dbReference type="InterPro" id="IPR001128">
    <property type="entry name" value="Cyt_P450"/>
</dbReference>
<organism evidence="10 11">
    <name type="scientific">Trematosphaeria pertusa</name>
    <dbReference type="NCBI Taxonomy" id="390896"/>
    <lineage>
        <taxon>Eukaryota</taxon>
        <taxon>Fungi</taxon>
        <taxon>Dikarya</taxon>
        <taxon>Ascomycota</taxon>
        <taxon>Pezizomycotina</taxon>
        <taxon>Dothideomycetes</taxon>
        <taxon>Pleosporomycetidae</taxon>
        <taxon>Pleosporales</taxon>
        <taxon>Massarineae</taxon>
        <taxon>Trematosphaeriaceae</taxon>
        <taxon>Trematosphaeria</taxon>
    </lineage>
</organism>
<dbReference type="InterPro" id="IPR002401">
    <property type="entry name" value="Cyt_P450_E_grp-I"/>
</dbReference>
<dbReference type="InterPro" id="IPR036396">
    <property type="entry name" value="Cyt_P450_sf"/>
</dbReference>
<dbReference type="Pfam" id="PF00067">
    <property type="entry name" value="p450"/>
    <property type="match status" value="1"/>
</dbReference>
<keyword evidence="9" id="KW-0812">Transmembrane</keyword>
<dbReference type="GeneID" id="54574437"/>
<keyword evidence="9" id="KW-1133">Transmembrane helix</keyword>
<feature type="binding site" description="axial binding residue" evidence="7">
    <location>
        <position position="458"/>
    </location>
    <ligand>
        <name>heme</name>
        <dbReference type="ChEBI" id="CHEBI:30413"/>
    </ligand>
    <ligandPart>
        <name>Fe</name>
        <dbReference type="ChEBI" id="CHEBI:18248"/>
    </ligandPart>
</feature>
<dbReference type="PRINTS" id="PR00385">
    <property type="entry name" value="P450"/>
</dbReference>
<protein>
    <submittedName>
        <fullName evidence="10">Putative cytochrome P450</fullName>
    </submittedName>
</protein>
<name>A0A6A6IN68_9PLEO</name>
<dbReference type="PROSITE" id="PS00086">
    <property type="entry name" value="CYTOCHROME_P450"/>
    <property type="match status" value="1"/>
</dbReference>
<evidence type="ECO:0000256" key="9">
    <source>
        <dbReference type="SAM" id="Phobius"/>
    </source>
</evidence>
<accession>A0A6A6IN68</accession>
<evidence type="ECO:0000256" key="8">
    <source>
        <dbReference type="RuleBase" id="RU000461"/>
    </source>
</evidence>
<evidence type="ECO:0000256" key="7">
    <source>
        <dbReference type="PIRSR" id="PIRSR602401-1"/>
    </source>
</evidence>
<evidence type="ECO:0000256" key="2">
    <source>
        <dbReference type="ARBA" id="ARBA00010617"/>
    </source>
</evidence>
<comment type="similarity">
    <text evidence="2 8">Belongs to the cytochrome P450 family.</text>
</comment>
<evidence type="ECO:0000256" key="1">
    <source>
        <dbReference type="ARBA" id="ARBA00001971"/>
    </source>
</evidence>
<keyword evidence="3 7" id="KW-0479">Metal-binding</keyword>
<dbReference type="GO" id="GO:0020037">
    <property type="term" value="F:heme binding"/>
    <property type="evidence" value="ECO:0007669"/>
    <property type="project" value="InterPro"/>
</dbReference>
<reference evidence="10" key="1">
    <citation type="journal article" date="2020" name="Stud. Mycol.">
        <title>101 Dothideomycetes genomes: a test case for predicting lifestyles and emergence of pathogens.</title>
        <authorList>
            <person name="Haridas S."/>
            <person name="Albert R."/>
            <person name="Binder M."/>
            <person name="Bloem J."/>
            <person name="Labutti K."/>
            <person name="Salamov A."/>
            <person name="Andreopoulos B."/>
            <person name="Baker S."/>
            <person name="Barry K."/>
            <person name="Bills G."/>
            <person name="Bluhm B."/>
            <person name="Cannon C."/>
            <person name="Castanera R."/>
            <person name="Culley D."/>
            <person name="Daum C."/>
            <person name="Ezra D."/>
            <person name="Gonzalez J."/>
            <person name="Henrissat B."/>
            <person name="Kuo A."/>
            <person name="Liang C."/>
            <person name="Lipzen A."/>
            <person name="Lutzoni F."/>
            <person name="Magnuson J."/>
            <person name="Mondo S."/>
            <person name="Nolan M."/>
            <person name="Ohm R."/>
            <person name="Pangilinan J."/>
            <person name="Park H.-J."/>
            <person name="Ramirez L."/>
            <person name="Alfaro M."/>
            <person name="Sun H."/>
            <person name="Tritt A."/>
            <person name="Yoshinaga Y."/>
            <person name="Zwiers L.-H."/>
            <person name="Turgeon B."/>
            <person name="Goodwin S."/>
            <person name="Spatafora J."/>
            <person name="Crous P."/>
            <person name="Grigoriev I."/>
        </authorList>
    </citation>
    <scope>NUCLEOTIDE SEQUENCE</scope>
    <source>
        <strain evidence="10">CBS 122368</strain>
    </source>
</reference>
<dbReference type="InterPro" id="IPR050121">
    <property type="entry name" value="Cytochrome_P450_monoxygenase"/>
</dbReference>
<dbReference type="SUPFAM" id="SSF48264">
    <property type="entry name" value="Cytochrome P450"/>
    <property type="match status" value="1"/>
</dbReference>
<sequence length="515" mass="57984">MELTSNLDIVGGAKLLLASLLLYVVFKVIQRLFFHPLSKVPGPWYAAVSSLYEFWWDCPKDGRYWKKIEEMHGKYGPIVRINPWEVHINDPPFMDTLWSNSKMEKDPFFYGGFGVDAAAVSTVSAEMHRLRRGAMAPFFSKANVAKLEPRVLARVQQLCGRIEEFEAEDKPICVSDAYRCLATDIVTDYAVPKTRTMLTHPNFASVFVRVVRDTAGVINWNRHIRIIYPLLVHMPRGVVACLDRDGATTAMVDNQNDLYSQAKAVVENATTKETPTVINAVFDHPSLPPSEKTVSRIFDETVTVIGAGTETLGNTLSILTFYVISNPPVYQTMKAELKKAAAEHNVSPDSLLDCHIVESLPYLQAVMKESLRYSSSVVGRLPRRNPTASMTYTTPTGKTYVLPPGTVASMSVRDIHFNADIFKDRYEFKPERWLVEDPAELARLDKHMVAFGKGVRACLGLELAKQEILLVAGNLFWKYDFELYETSLWDVTVVHDYFSPFGPSQSKGVRVKVKN</sequence>
<dbReference type="GO" id="GO:0005506">
    <property type="term" value="F:iron ion binding"/>
    <property type="evidence" value="ECO:0007669"/>
    <property type="project" value="InterPro"/>
</dbReference>
<dbReference type="Proteomes" id="UP000800094">
    <property type="component" value="Unassembled WGS sequence"/>
</dbReference>
<evidence type="ECO:0000313" key="11">
    <source>
        <dbReference type="Proteomes" id="UP000800094"/>
    </source>
</evidence>
<dbReference type="RefSeq" id="XP_033687018.1">
    <property type="nucleotide sequence ID" value="XM_033821107.1"/>
</dbReference>
<dbReference type="PANTHER" id="PTHR24305:SF157">
    <property type="entry name" value="N-ACETYLTRYPTOPHAN 6-HYDROXYLASE IVOC-RELATED"/>
    <property type="match status" value="1"/>
</dbReference>
<proteinExistence type="inferred from homology"/>
<feature type="transmembrane region" description="Helical" evidence="9">
    <location>
        <begin position="12"/>
        <end position="29"/>
    </location>
</feature>
<dbReference type="OrthoDB" id="3945418at2759"/>
<comment type="cofactor">
    <cofactor evidence="1 7">
        <name>heme</name>
        <dbReference type="ChEBI" id="CHEBI:30413"/>
    </cofactor>
</comment>
<keyword evidence="5 7" id="KW-0408">Iron</keyword>
<dbReference type="PRINTS" id="PR00463">
    <property type="entry name" value="EP450I"/>
</dbReference>
<evidence type="ECO:0000256" key="4">
    <source>
        <dbReference type="ARBA" id="ARBA00023002"/>
    </source>
</evidence>
<dbReference type="PANTHER" id="PTHR24305">
    <property type="entry name" value="CYTOCHROME P450"/>
    <property type="match status" value="1"/>
</dbReference>
<dbReference type="GO" id="GO:0016705">
    <property type="term" value="F:oxidoreductase activity, acting on paired donors, with incorporation or reduction of molecular oxygen"/>
    <property type="evidence" value="ECO:0007669"/>
    <property type="project" value="InterPro"/>
</dbReference>
<dbReference type="CDD" id="cd11062">
    <property type="entry name" value="CYP58-like"/>
    <property type="match status" value="1"/>
</dbReference>
<evidence type="ECO:0000256" key="6">
    <source>
        <dbReference type="ARBA" id="ARBA00023033"/>
    </source>
</evidence>
<dbReference type="GO" id="GO:0004497">
    <property type="term" value="F:monooxygenase activity"/>
    <property type="evidence" value="ECO:0007669"/>
    <property type="project" value="UniProtKB-KW"/>
</dbReference>
<dbReference type="Gene3D" id="1.10.630.10">
    <property type="entry name" value="Cytochrome P450"/>
    <property type="match status" value="1"/>
</dbReference>
<evidence type="ECO:0000256" key="5">
    <source>
        <dbReference type="ARBA" id="ARBA00023004"/>
    </source>
</evidence>
<keyword evidence="7 8" id="KW-0349">Heme</keyword>
<dbReference type="AlphaFoldDB" id="A0A6A6IN68"/>
<keyword evidence="11" id="KW-1185">Reference proteome</keyword>
<evidence type="ECO:0000313" key="10">
    <source>
        <dbReference type="EMBL" id="KAF2252014.1"/>
    </source>
</evidence>
<gene>
    <name evidence="10" type="ORF">BU26DRAFT_248675</name>
</gene>
<dbReference type="InterPro" id="IPR017972">
    <property type="entry name" value="Cyt_P450_CS"/>
</dbReference>
<keyword evidence="6 8" id="KW-0503">Monooxygenase</keyword>
<dbReference type="EMBL" id="ML987192">
    <property type="protein sequence ID" value="KAF2252014.1"/>
    <property type="molecule type" value="Genomic_DNA"/>
</dbReference>
<keyword evidence="9" id="KW-0472">Membrane</keyword>
<evidence type="ECO:0000256" key="3">
    <source>
        <dbReference type="ARBA" id="ARBA00022723"/>
    </source>
</evidence>